<evidence type="ECO:0000256" key="4">
    <source>
        <dbReference type="ARBA" id="ARBA00022833"/>
    </source>
</evidence>
<evidence type="ECO:0000256" key="3">
    <source>
        <dbReference type="ARBA" id="ARBA00022801"/>
    </source>
</evidence>
<dbReference type="KEGG" id="atm:ANT_04340"/>
<evidence type="ECO:0000313" key="7">
    <source>
        <dbReference type="EMBL" id="BAJ62468.1"/>
    </source>
</evidence>
<dbReference type="AlphaFoldDB" id="E8N0S3"/>
<dbReference type="PANTHER" id="PTHR34858">
    <property type="entry name" value="CYSO-CYSTEINE PEPTIDASE"/>
    <property type="match status" value="1"/>
</dbReference>
<evidence type="ECO:0000256" key="1">
    <source>
        <dbReference type="ARBA" id="ARBA00022670"/>
    </source>
</evidence>
<evidence type="ECO:0000259" key="6">
    <source>
        <dbReference type="Pfam" id="PF14464"/>
    </source>
</evidence>
<evidence type="ECO:0000313" key="8">
    <source>
        <dbReference type="Proteomes" id="UP000008922"/>
    </source>
</evidence>
<dbReference type="CDD" id="cd08070">
    <property type="entry name" value="MPN_like"/>
    <property type="match status" value="1"/>
</dbReference>
<dbReference type="GO" id="GO:0006508">
    <property type="term" value="P:proteolysis"/>
    <property type="evidence" value="ECO:0007669"/>
    <property type="project" value="UniProtKB-KW"/>
</dbReference>
<name>E8N0S3_ANATU</name>
<dbReference type="RefSeq" id="WP_013558864.1">
    <property type="nucleotide sequence ID" value="NC_014960.1"/>
</dbReference>
<keyword evidence="1" id="KW-0645">Protease</keyword>
<gene>
    <name evidence="7" type="ordered locus">ANT_04340</name>
</gene>
<dbReference type="GO" id="GO:0008235">
    <property type="term" value="F:metalloexopeptidase activity"/>
    <property type="evidence" value="ECO:0007669"/>
    <property type="project" value="TreeGrafter"/>
</dbReference>
<dbReference type="EMBL" id="AP012029">
    <property type="protein sequence ID" value="BAJ62468.1"/>
    <property type="molecule type" value="Genomic_DNA"/>
</dbReference>
<dbReference type="HOGENOM" id="CLU_116765_1_1_0"/>
<dbReference type="Proteomes" id="UP000008922">
    <property type="component" value="Chromosome"/>
</dbReference>
<dbReference type="PANTHER" id="PTHR34858:SF1">
    <property type="entry name" value="CYSO-CYSTEINE PEPTIDASE"/>
    <property type="match status" value="1"/>
</dbReference>
<dbReference type="GO" id="GO:0008270">
    <property type="term" value="F:zinc ion binding"/>
    <property type="evidence" value="ECO:0007669"/>
    <property type="project" value="TreeGrafter"/>
</dbReference>
<keyword evidence="2" id="KW-0479">Metal-binding</keyword>
<keyword evidence="5" id="KW-0482">Metalloprotease</keyword>
<evidence type="ECO:0000256" key="2">
    <source>
        <dbReference type="ARBA" id="ARBA00022723"/>
    </source>
</evidence>
<dbReference type="Gene3D" id="3.40.140.10">
    <property type="entry name" value="Cytidine Deaminase, domain 2"/>
    <property type="match status" value="1"/>
</dbReference>
<dbReference type="InParanoid" id="E8N0S3"/>
<accession>E8N0S3</accession>
<reference evidence="7 8" key="1">
    <citation type="submission" date="2010-12" db="EMBL/GenBank/DDBJ databases">
        <title>Whole genome sequence of Anaerolinea thermophila UNI-1.</title>
        <authorList>
            <person name="Narita-Yamada S."/>
            <person name="Kishi E."/>
            <person name="Watanabe Y."/>
            <person name="Takasaki K."/>
            <person name="Ankai A."/>
            <person name="Oguchi A."/>
            <person name="Fukui S."/>
            <person name="Takahashi M."/>
            <person name="Yashiro I."/>
            <person name="Hosoyama A."/>
            <person name="Sekiguchi Y."/>
            <person name="Hanada S."/>
            <person name="Fujita N."/>
        </authorList>
    </citation>
    <scope>NUCLEOTIDE SEQUENCE [LARGE SCALE GENOMIC DNA]</scope>
    <source>
        <strain evidence="8">DSM 14523 / JCM 11388 / NBRC 100420 / UNI-1</strain>
    </source>
</reference>
<keyword evidence="8" id="KW-1185">Reference proteome</keyword>
<dbReference type="OrthoDB" id="9802958at2"/>
<dbReference type="eggNOG" id="COG1310">
    <property type="taxonomic scope" value="Bacteria"/>
</dbReference>
<keyword evidence="4" id="KW-0862">Zinc</keyword>
<sequence>MRFPEDMVEQILNHMQGNLQEERCGLIGGVNGEAHLFLPITNILHSPTRFRMDASEQWQAFQTFEAQGLELMAIVHSHPNGPSVPSPTDLAEFAYPGVLYLIAAPTAEGWQLRGFWLDEGQIREEGLEISRNASS</sequence>
<protein>
    <recommendedName>
        <fullName evidence="6">JAB domain-containing protein</fullName>
    </recommendedName>
</protein>
<feature type="domain" description="JAB" evidence="6">
    <location>
        <begin position="4"/>
        <end position="105"/>
    </location>
</feature>
<dbReference type="STRING" id="926569.ANT_04340"/>
<evidence type="ECO:0000256" key="5">
    <source>
        <dbReference type="ARBA" id="ARBA00023049"/>
    </source>
</evidence>
<organism evidence="7 8">
    <name type="scientific">Anaerolinea thermophila (strain DSM 14523 / JCM 11388 / NBRC 100420 / UNI-1)</name>
    <dbReference type="NCBI Taxonomy" id="926569"/>
    <lineage>
        <taxon>Bacteria</taxon>
        <taxon>Bacillati</taxon>
        <taxon>Chloroflexota</taxon>
        <taxon>Anaerolineae</taxon>
        <taxon>Anaerolineales</taxon>
        <taxon>Anaerolineaceae</taxon>
        <taxon>Anaerolinea</taxon>
    </lineage>
</organism>
<dbReference type="InterPro" id="IPR028090">
    <property type="entry name" value="JAB_dom_prok"/>
</dbReference>
<dbReference type="Pfam" id="PF14464">
    <property type="entry name" value="Prok-JAB"/>
    <property type="match status" value="1"/>
</dbReference>
<dbReference type="SUPFAM" id="SSF102712">
    <property type="entry name" value="JAB1/MPN domain"/>
    <property type="match status" value="1"/>
</dbReference>
<dbReference type="InterPro" id="IPR051929">
    <property type="entry name" value="VirAsm_ModProt"/>
</dbReference>
<proteinExistence type="predicted"/>
<keyword evidence="3" id="KW-0378">Hydrolase</keyword>